<dbReference type="OrthoDB" id="3402668at2"/>
<accession>A0A4U0S324</accession>
<evidence type="ECO:0000259" key="1">
    <source>
        <dbReference type="Pfam" id="PF04149"/>
    </source>
</evidence>
<dbReference type="EMBL" id="SUMC01000053">
    <property type="protein sequence ID" value="TKA03310.1"/>
    <property type="molecule type" value="Genomic_DNA"/>
</dbReference>
<dbReference type="RefSeq" id="WP_136728436.1">
    <property type="nucleotide sequence ID" value="NZ_SUMC01000053.1"/>
</dbReference>
<evidence type="ECO:0000313" key="2">
    <source>
        <dbReference type="EMBL" id="TKA03310.1"/>
    </source>
</evidence>
<sequence>MPHLDWQKSTFSGDQANCIELAASTTGIHIRESDDPEVIITTAPAELAALIAAIRNGQFDG</sequence>
<evidence type="ECO:0000313" key="3">
    <source>
        <dbReference type="Proteomes" id="UP000305778"/>
    </source>
</evidence>
<dbReference type="InterPro" id="IPR007278">
    <property type="entry name" value="DUF397"/>
</dbReference>
<name>A0A4U0S324_9ACTN</name>
<organism evidence="2 3">
    <name type="scientific">Actinacidiphila oryziradicis</name>
    <dbReference type="NCBI Taxonomy" id="2571141"/>
    <lineage>
        <taxon>Bacteria</taxon>
        <taxon>Bacillati</taxon>
        <taxon>Actinomycetota</taxon>
        <taxon>Actinomycetes</taxon>
        <taxon>Kitasatosporales</taxon>
        <taxon>Streptomycetaceae</taxon>
        <taxon>Actinacidiphila</taxon>
    </lineage>
</organism>
<reference evidence="2 3" key="1">
    <citation type="submission" date="2019-04" db="EMBL/GenBank/DDBJ databases">
        <title>Streptomyces oryziradicis sp. nov., a novel actinomycete isolated from rhizosphere soil of rice (Oryza sativa L.).</title>
        <authorList>
            <person name="Li C."/>
        </authorList>
    </citation>
    <scope>NUCLEOTIDE SEQUENCE [LARGE SCALE GENOMIC DNA]</scope>
    <source>
        <strain evidence="2 3">NEAU-C40</strain>
    </source>
</reference>
<dbReference type="Pfam" id="PF04149">
    <property type="entry name" value="DUF397"/>
    <property type="match status" value="1"/>
</dbReference>
<proteinExistence type="predicted"/>
<gene>
    <name evidence="2" type="ORF">FCI23_36290</name>
</gene>
<keyword evidence="3" id="KW-1185">Reference proteome</keyword>
<comment type="caution">
    <text evidence="2">The sequence shown here is derived from an EMBL/GenBank/DDBJ whole genome shotgun (WGS) entry which is preliminary data.</text>
</comment>
<protein>
    <submittedName>
        <fullName evidence="2">DUF397 domain-containing protein</fullName>
    </submittedName>
</protein>
<dbReference type="Proteomes" id="UP000305778">
    <property type="component" value="Unassembled WGS sequence"/>
</dbReference>
<feature type="domain" description="DUF397" evidence="1">
    <location>
        <begin position="5"/>
        <end position="55"/>
    </location>
</feature>
<dbReference type="AlphaFoldDB" id="A0A4U0S324"/>